<protein>
    <submittedName>
        <fullName evidence="1">S-adenosyl-L-methionine-dependent methyltransferase</fullName>
    </submittedName>
</protein>
<reference evidence="1 2" key="1">
    <citation type="journal article" date="2022" name="New Phytol.">
        <title>Ecological generalism drives hyperdiversity of secondary metabolite gene clusters in xylarialean endophytes.</title>
        <authorList>
            <person name="Franco M.E.E."/>
            <person name="Wisecaver J.H."/>
            <person name="Arnold A.E."/>
            <person name="Ju Y.M."/>
            <person name="Slot J.C."/>
            <person name="Ahrendt S."/>
            <person name="Moore L.P."/>
            <person name="Eastman K.E."/>
            <person name="Scott K."/>
            <person name="Konkel Z."/>
            <person name="Mondo S.J."/>
            <person name="Kuo A."/>
            <person name="Hayes R.D."/>
            <person name="Haridas S."/>
            <person name="Andreopoulos B."/>
            <person name="Riley R."/>
            <person name="LaButti K."/>
            <person name="Pangilinan J."/>
            <person name="Lipzen A."/>
            <person name="Amirebrahimi M."/>
            <person name="Yan J."/>
            <person name="Adam C."/>
            <person name="Keymanesh K."/>
            <person name="Ng V."/>
            <person name="Louie K."/>
            <person name="Northen T."/>
            <person name="Drula E."/>
            <person name="Henrissat B."/>
            <person name="Hsieh H.M."/>
            <person name="Youens-Clark K."/>
            <person name="Lutzoni F."/>
            <person name="Miadlikowska J."/>
            <person name="Eastwood D.C."/>
            <person name="Hamelin R.C."/>
            <person name="Grigoriev I.V."/>
            <person name="U'Ren J.M."/>
        </authorList>
    </citation>
    <scope>NUCLEOTIDE SEQUENCE [LARGE SCALE GENOMIC DNA]</scope>
    <source>
        <strain evidence="1 2">ER1909</strain>
    </source>
</reference>
<keyword evidence="1" id="KW-0489">Methyltransferase</keyword>
<proteinExistence type="predicted"/>
<accession>A0ACC0DG29</accession>
<sequence>MSPITNKTMESSSNVSPKQHFQQHASAYERGAGATSSRLAAAALARLPLSSYTSSSHILDSAAGPGIVTKLLLSPSPPDVSVPGLPISPAPRVTGIDLAPAMIESFMANKAALRWVTADAFVQDSGDLSRFKDAEFDAVVMSLGIFALPDPVAGAAEMYRVLKPGGYVAITTWKVRRAADVLQGIVDAIRPNSGLKPMDMPLEWTTKEKLVSVIEKGGFSIDQMEVSQASPNWECGSEEEVVRNLSSPMWTARIWAGWSTEEKGRWGDEIRKQLRDQEKETGTLEMTAWICIARKT</sequence>
<evidence type="ECO:0000313" key="1">
    <source>
        <dbReference type="EMBL" id="KAI6091801.1"/>
    </source>
</evidence>
<gene>
    <name evidence="1" type="ORF">F4821DRAFT_225619</name>
</gene>
<dbReference type="Proteomes" id="UP001497680">
    <property type="component" value="Unassembled WGS sequence"/>
</dbReference>
<evidence type="ECO:0000313" key="2">
    <source>
        <dbReference type="Proteomes" id="UP001497680"/>
    </source>
</evidence>
<dbReference type="EMBL" id="MU394285">
    <property type="protein sequence ID" value="KAI6091801.1"/>
    <property type="molecule type" value="Genomic_DNA"/>
</dbReference>
<keyword evidence="2" id="KW-1185">Reference proteome</keyword>
<comment type="caution">
    <text evidence="1">The sequence shown here is derived from an EMBL/GenBank/DDBJ whole genome shotgun (WGS) entry which is preliminary data.</text>
</comment>
<organism evidence="1 2">
    <name type="scientific">Hypoxylon rubiginosum</name>
    <dbReference type="NCBI Taxonomy" id="110542"/>
    <lineage>
        <taxon>Eukaryota</taxon>
        <taxon>Fungi</taxon>
        <taxon>Dikarya</taxon>
        <taxon>Ascomycota</taxon>
        <taxon>Pezizomycotina</taxon>
        <taxon>Sordariomycetes</taxon>
        <taxon>Xylariomycetidae</taxon>
        <taxon>Xylariales</taxon>
        <taxon>Hypoxylaceae</taxon>
        <taxon>Hypoxylon</taxon>
    </lineage>
</organism>
<keyword evidence="1" id="KW-0808">Transferase</keyword>
<name>A0ACC0DG29_9PEZI</name>